<dbReference type="GO" id="GO:0005737">
    <property type="term" value="C:cytoplasm"/>
    <property type="evidence" value="ECO:0000318"/>
    <property type="project" value="GO_Central"/>
</dbReference>
<dbReference type="PANTHER" id="PTHR11783">
    <property type="entry name" value="SULFOTRANSFERASE SULT"/>
    <property type="match status" value="1"/>
</dbReference>
<organism evidence="5 6">
    <name type="scientific">Spinacia oleracea</name>
    <name type="common">Spinach</name>
    <dbReference type="NCBI Taxonomy" id="3562"/>
    <lineage>
        <taxon>Eukaryota</taxon>
        <taxon>Viridiplantae</taxon>
        <taxon>Streptophyta</taxon>
        <taxon>Embryophyta</taxon>
        <taxon>Tracheophyta</taxon>
        <taxon>Spermatophyta</taxon>
        <taxon>Magnoliopsida</taxon>
        <taxon>eudicotyledons</taxon>
        <taxon>Gunneridae</taxon>
        <taxon>Pentapetalae</taxon>
        <taxon>Caryophyllales</taxon>
        <taxon>Chenopodiaceae</taxon>
        <taxon>Chenopodioideae</taxon>
        <taxon>Anserineae</taxon>
        <taxon>Spinacia</taxon>
    </lineage>
</organism>
<dbReference type="KEGG" id="soe:110799758"/>
<evidence type="ECO:0000313" key="5">
    <source>
        <dbReference type="Proteomes" id="UP000813463"/>
    </source>
</evidence>
<evidence type="ECO:0000256" key="1">
    <source>
        <dbReference type="ARBA" id="ARBA00005771"/>
    </source>
</evidence>
<dbReference type="InterPro" id="IPR000863">
    <property type="entry name" value="Sulfotransferase_dom"/>
</dbReference>
<dbReference type="Pfam" id="PF00685">
    <property type="entry name" value="Sulfotransfer_1"/>
    <property type="match status" value="1"/>
</dbReference>
<gene>
    <name evidence="6" type="primary">LOC110799758</name>
</gene>
<dbReference type="AlphaFoldDB" id="A0A9R0J6B0"/>
<keyword evidence="2 3" id="KW-0808">Transferase</keyword>
<evidence type="ECO:0000259" key="4">
    <source>
        <dbReference type="Pfam" id="PF00685"/>
    </source>
</evidence>
<reference evidence="5" key="1">
    <citation type="journal article" date="2021" name="Nat. Commun.">
        <title>Genomic analyses provide insights into spinach domestication and the genetic basis of agronomic traits.</title>
        <authorList>
            <person name="Cai X."/>
            <person name="Sun X."/>
            <person name="Xu C."/>
            <person name="Sun H."/>
            <person name="Wang X."/>
            <person name="Ge C."/>
            <person name="Zhang Z."/>
            <person name="Wang Q."/>
            <person name="Fei Z."/>
            <person name="Jiao C."/>
            <person name="Wang Q."/>
        </authorList>
    </citation>
    <scope>NUCLEOTIDE SEQUENCE [LARGE SCALE GENOMIC DNA]</scope>
    <source>
        <strain evidence="5">cv. Varoflay</strain>
    </source>
</reference>
<evidence type="ECO:0000313" key="6">
    <source>
        <dbReference type="RefSeq" id="XP_021860719.2"/>
    </source>
</evidence>
<feature type="domain" description="Sulfotransferase" evidence="4">
    <location>
        <begin position="61"/>
        <end position="315"/>
    </location>
</feature>
<dbReference type="InterPro" id="IPR027417">
    <property type="entry name" value="P-loop_NTPase"/>
</dbReference>
<evidence type="ECO:0000256" key="2">
    <source>
        <dbReference type="ARBA" id="ARBA00022679"/>
    </source>
</evidence>
<dbReference type="SUPFAM" id="SSF52540">
    <property type="entry name" value="P-loop containing nucleoside triphosphate hydrolases"/>
    <property type="match status" value="1"/>
</dbReference>
<dbReference type="RefSeq" id="XP_021860719.2">
    <property type="nucleotide sequence ID" value="XM_022005027.2"/>
</dbReference>
<dbReference type="Gene3D" id="3.40.50.300">
    <property type="entry name" value="P-loop containing nucleotide triphosphate hydrolases"/>
    <property type="match status" value="1"/>
</dbReference>
<keyword evidence="5" id="KW-1185">Reference proteome</keyword>
<accession>A0A9R0J6B0</accession>
<dbReference type="GO" id="GO:0008146">
    <property type="term" value="F:sulfotransferase activity"/>
    <property type="evidence" value="ECO:0000318"/>
    <property type="project" value="GO_Central"/>
</dbReference>
<dbReference type="GO" id="GO:0051923">
    <property type="term" value="P:sulfation"/>
    <property type="evidence" value="ECO:0000318"/>
    <property type="project" value="GO_Central"/>
</dbReference>
<dbReference type="Proteomes" id="UP000813463">
    <property type="component" value="Chromosome 1"/>
</dbReference>
<dbReference type="GeneID" id="110799758"/>
<dbReference type="EC" id="2.8.2.-" evidence="3"/>
<evidence type="ECO:0000256" key="3">
    <source>
        <dbReference type="RuleBase" id="RU361155"/>
    </source>
</evidence>
<comment type="similarity">
    <text evidence="1 3">Belongs to the sulfotransferase 1 family.</text>
</comment>
<reference evidence="6" key="2">
    <citation type="submission" date="2025-08" db="UniProtKB">
        <authorList>
            <consortium name="RefSeq"/>
        </authorList>
    </citation>
    <scope>IDENTIFICATION</scope>
    <source>
        <tissue evidence="6">Leaf</tissue>
    </source>
</reference>
<protein>
    <recommendedName>
        <fullName evidence="3">Sulfotransferase</fullName>
        <ecNumber evidence="3">2.8.2.-</ecNumber>
    </recommendedName>
</protein>
<sequence>MEATNTKAKEQIEKEFKELKLSLPKAAWFENSAMVLYKSFWCPQYFLKGAITFQNYFEAQDGDIILASLPRTGTTWLKSLLYTIINRDNFSSQFSQHPFHTKNPHDLVLYLEGLDLSTIIVGNQPLPRLFATHLPYLSLSDSIKTSQCRIVYVCRNPLDTFVSLWHFYLQFERNKDIHPNMELMEEYIGKYCKGESPFGPYEDHLLGYWEESNRNPQKVLFLEYEGLKKEPKAHLKSLADFVGCPFSEEEEKQNVIDEIIKLCSLKSLKEMEVNKNGNFSPMVENKTFFRKGEVGDWTTHFTPSMAKQFHQMLRKLNKAGFSFTYYRMNL</sequence>
<proteinExistence type="inferred from homology"/>
<name>A0A9R0J6B0_SPIOL</name>